<keyword evidence="3" id="KW-1185">Reference proteome</keyword>
<dbReference type="AlphaFoldDB" id="A0A6P0EX26"/>
<name>A0A6P0EX26_9ACTN</name>
<evidence type="ECO:0000313" key="4">
    <source>
        <dbReference type="Proteomes" id="UP000471152"/>
    </source>
</evidence>
<dbReference type="EMBL" id="JAAGWB010000038">
    <property type="protein sequence ID" value="NEN52004.1"/>
    <property type="molecule type" value="Genomic_DNA"/>
</dbReference>
<dbReference type="Proteomes" id="UP000471152">
    <property type="component" value="Unassembled WGS sequence"/>
</dbReference>
<sequence>MVVLLAASIGSWRAITATGRYKIFPVVGLLIAAVGRGLMSRLAVDTSLVVAGLYMLVTGVASAW</sequence>
<evidence type="ECO:0000313" key="3">
    <source>
        <dbReference type="Proteomes" id="UP000468828"/>
    </source>
</evidence>
<proteinExistence type="predicted"/>
<reference evidence="1 3" key="1">
    <citation type="submission" date="2020-01" db="EMBL/GenBank/DDBJ databases">
        <title>the WGS Modestobacter muralis CPCC 204518.</title>
        <authorList>
            <person name="Jiang Z."/>
        </authorList>
    </citation>
    <scope>NUCLEOTIDE SEQUENCE [LARGE SCALE GENOMIC DNA]</scope>
    <source>
        <strain evidence="1 3">DSM 100205</strain>
    </source>
</reference>
<organism evidence="1 3">
    <name type="scientific">Modestobacter muralis</name>
    <dbReference type="NCBI Taxonomy" id="1608614"/>
    <lineage>
        <taxon>Bacteria</taxon>
        <taxon>Bacillati</taxon>
        <taxon>Actinomycetota</taxon>
        <taxon>Actinomycetes</taxon>
        <taxon>Geodermatophilales</taxon>
        <taxon>Geodermatophilaceae</taxon>
        <taxon>Modestobacter</taxon>
    </lineage>
</organism>
<evidence type="ECO:0000313" key="1">
    <source>
        <dbReference type="EMBL" id="NEK95116.1"/>
    </source>
</evidence>
<comment type="caution">
    <text evidence="1">The sequence shown here is derived from an EMBL/GenBank/DDBJ whole genome shotgun (WGS) entry which is preliminary data.</text>
</comment>
<gene>
    <name evidence="2" type="ORF">G3R41_13825</name>
    <name evidence="1" type="ORF">GCU67_13175</name>
</gene>
<evidence type="ECO:0000313" key="2">
    <source>
        <dbReference type="EMBL" id="NEN52004.1"/>
    </source>
</evidence>
<dbReference type="Proteomes" id="UP000468828">
    <property type="component" value="Unassembled WGS sequence"/>
</dbReference>
<protein>
    <submittedName>
        <fullName evidence="1">MFS transporter</fullName>
    </submittedName>
</protein>
<dbReference type="RefSeq" id="WP_163611684.1">
    <property type="nucleotide sequence ID" value="NZ_JAAGWB010000038.1"/>
</dbReference>
<reference evidence="2 4" key="2">
    <citation type="submission" date="2020-02" db="EMBL/GenBank/DDBJ databases">
        <title>The WGS of Modestobacter muralis DSM 100205.</title>
        <authorList>
            <person name="Jiang Z."/>
        </authorList>
    </citation>
    <scope>NUCLEOTIDE SEQUENCE [LARGE SCALE GENOMIC DNA]</scope>
    <source>
        <strain evidence="2 4">DSM 100205</strain>
    </source>
</reference>
<accession>A0A6P0EX26</accession>
<dbReference type="EMBL" id="JAAGWH010000036">
    <property type="protein sequence ID" value="NEK95116.1"/>
    <property type="molecule type" value="Genomic_DNA"/>
</dbReference>